<accession>A0A3M7PC87</accession>
<feature type="transmembrane region" description="Helical" evidence="1">
    <location>
        <begin position="214"/>
        <end position="233"/>
    </location>
</feature>
<keyword evidence="3" id="KW-1185">Reference proteome</keyword>
<protein>
    <submittedName>
        <fullName evidence="2">Uncharacterized protein</fullName>
    </submittedName>
</protein>
<gene>
    <name evidence="2" type="ORF">BpHYR1_018353</name>
</gene>
<keyword evidence="1" id="KW-0472">Membrane</keyword>
<evidence type="ECO:0000256" key="1">
    <source>
        <dbReference type="SAM" id="Phobius"/>
    </source>
</evidence>
<dbReference type="EMBL" id="REGN01012286">
    <property type="protein sequence ID" value="RMZ96317.1"/>
    <property type="molecule type" value="Genomic_DNA"/>
</dbReference>
<evidence type="ECO:0000313" key="2">
    <source>
        <dbReference type="EMBL" id="RMZ96317.1"/>
    </source>
</evidence>
<feature type="transmembrane region" description="Helical" evidence="1">
    <location>
        <begin position="180"/>
        <end position="202"/>
    </location>
</feature>
<dbReference type="AlphaFoldDB" id="A0A3M7PC87"/>
<proteinExistence type="predicted"/>
<organism evidence="2 3">
    <name type="scientific">Brachionus plicatilis</name>
    <name type="common">Marine rotifer</name>
    <name type="synonym">Brachionus muelleri</name>
    <dbReference type="NCBI Taxonomy" id="10195"/>
    <lineage>
        <taxon>Eukaryota</taxon>
        <taxon>Metazoa</taxon>
        <taxon>Spiralia</taxon>
        <taxon>Gnathifera</taxon>
        <taxon>Rotifera</taxon>
        <taxon>Eurotatoria</taxon>
        <taxon>Monogononta</taxon>
        <taxon>Pseudotrocha</taxon>
        <taxon>Ploima</taxon>
        <taxon>Brachionidae</taxon>
        <taxon>Brachionus</taxon>
    </lineage>
</organism>
<sequence>MGGKMTTLSSVFITDFHNSLSSRLSTVLSHSLANWLRMLCKKSISGIMTILKTLGVHGAQLVQHLGQLGLQVVQYVRRLLVQTLAAHGLVGLFQLDPELLHVVDESARHLLLAGEQGELASHHIGKAEQYFGDAEGKAAQVAVLHVLVLALELFDDVIALVNLREHVHHRRREQTVLGRLLKAALFVLVVGVVQILHGYVVVVVEPVHDKRLEPGIVVGHVVALYWPYVLIVGPEVQVVGARRAELVRVHARLQLVGLVRHRHGNAGLRAAKVSLVQLVAVLEQEAIGGLETRRDAFGHCAARSGRAGQLLDLHAKESDAGEQVHCGLEVLETLAARAWKVVAVH</sequence>
<keyword evidence="1" id="KW-1133">Transmembrane helix</keyword>
<comment type="caution">
    <text evidence="2">The sequence shown here is derived from an EMBL/GenBank/DDBJ whole genome shotgun (WGS) entry which is preliminary data.</text>
</comment>
<dbReference type="Proteomes" id="UP000276133">
    <property type="component" value="Unassembled WGS sequence"/>
</dbReference>
<reference evidence="2 3" key="1">
    <citation type="journal article" date="2018" name="Sci. Rep.">
        <title>Genomic signatures of local adaptation to the degree of environmental predictability in rotifers.</title>
        <authorList>
            <person name="Franch-Gras L."/>
            <person name="Hahn C."/>
            <person name="Garcia-Roger E.M."/>
            <person name="Carmona M.J."/>
            <person name="Serra M."/>
            <person name="Gomez A."/>
        </authorList>
    </citation>
    <scope>NUCLEOTIDE SEQUENCE [LARGE SCALE GENOMIC DNA]</scope>
    <source>
        <strain evidence="2">HYR1</strain>
    </source>
</reference>
<keyword evidence="1" id="KW-0812">Transmembrane</keyword>
<evidence type="ECO:0000313" key="3">
    <source>
        <dbReference type="Proteomes" id="UP000276133"/>
    </source>
</evidence>
<name>A0A3M7PC87_BRAPC</name>